<accession>A0A4Z1E6M0</accession>
<proteinExistence type="predicted"/>
<dbReference type="Proteomes" id="UP000297318">
    <property type="component" value="Unassembled WGS sequence"/>
</dbReference>
<dbReference type="RefSeq" id="WP_135849266.1">
    <property type="nucleotide sequence ID" value="NZ_RHPJ01000002.1"/>
</dbReference>
<sequence>MPDITTLTDDVVEEILEVAPGGYARLGLIPESDPREVLRAVEEVLRLHRRGEDELDGQDLVTLGVVVGDVYVRTLDWEWAELTYGPGATAYAVLDPTAAVGNQPMNWVYDIARNPDREIALASGYDVAAEQRWPPAQPGDAIMLH</sequence>
<evidence type="ECO:0000313" key="2">
    <source>
        <dbReference type="Proteomes" id="UP000297318"/>
    </source>
</evidence>
<dbReference type="EMBL" id="RHPJ01000002">
    <property type="protein sequence ID" value="TGO05231.1"/>
    <property type="molecule type" value="Genomic_DNA"/>
</dbReference>
<dbReference type="OrthoDB" id="4640272at2"/>
<name>A0A4Z1E6M0_9MICO</name>
<dbReference type="AlphaFoldDB" id="A0A4Z1E6M0"/>
<reference evidence="1 2" key="1">
    <citation type="submission" date="2018-11" db="EMBL/GenBank/DDBJ databases">
        <title>Complete genome sequencing of the Actinobacteria Serinibacter sp. K3-2.</title>
        <authorList>
            <person name="Rakitin A.L."/>
            <person name="Beletsky A.V."/>
            <person name="Mardanov A.V."/>
            <person name="Ravin N.V."/>
            <person name="Gromova A.S."/>
            <person name="Filippova S.N."/>
            <person name="Gal'Chenko V.F."/>
        </authorList>
    </citation>
    <scope>NUCLEOTIDE SEQUENCE [LARGE SCALE GENOMIC DNA]</scope>
    <source>
        <strain evidence="1 2">K3-2</strain>
    </source>
</reference>
<organism evidence="1 2">
    <name type="scientific">Serinibacter arcticus</name>
    <dbReference type="NCBI Taxonomy" id="1655435"/>
    <lineage>
        <taxon>Bacteria</taxon>
        <taxon>Bacillati</taxon>
        <taxon>Actinomycetota</taxon>
        <taxon>Actinomycetes</taxon>
        <taxon>Micrococcales</taxon>
        <taxon>Beutenbergiaceae</taxon>
        <taxon>Serinibacter</taxon>
    </lineage>
</organism>
<evidence type="ECO:0000313" key="1">
    <source>
        <dbReference type="EMBL" id="TGO05231.1"/>
    </source>
</evidence>
<gene>
    <name evidence="1" type="ORF">SERN_1235</name>
</gene>
<keyword evidence="2" id="KW-1185">Reference proteome</keyword>
<comment type="caution">
    <text evidence="1">The sequence shown here is derived from an EMBL/GenBank/DDBJ whole genome shotgun (WGS) entry which is preliminary data.</text>
</comment>
<protein>
    <submittedName>
        <fullName evidence="1">Uncharacterized protein</fullName>
    </submittedName>
</protein>